<comment type="caution">
    <text evidence="1">The sequence shown here is derived from an EMBL/GenBank/DDBJ whole genome shotgun (WGS) entry which is preliminary data.</text>
</comment>
<sequence>LQPRLRRLPPDERAAAKAALRKHGEFMDLPADVALYWSDGARTLGEILDLTELETDVRDPDGLIAYFRLLERLELVELRGA</sequence>
<gene>
    <name evidence="1" type="ORF">SE17_40410</name>
</gene>
<organism evidence="1 2">
    <name type="scientific">Kouleothrix aurantiaca</name>
    <dbReference type="NCBI Taxonomy" id="186479"/>
    <lineage>
        <taxon>Bacteria</taxon>
        <taxon>Bacillati</taxon>
        <taxon>Chloroflexota</taxon>
        <taxon>Chloroflexia</taxon>
        <taxon>Chloroflexales</taxon>
        <taxon>Roseiflexineae</taxon>
        <taxon>Roseiflexaceae</taxon>
        <taxon>Kouleothrix</taxon>
    </lineage>
</organism>
<reference evidence="1 2" key="1">
    <citation type="submission" date="2015-09" db="EMBL/GenBank/DDBJ databases">
        <title>Draft genome sequence of Kouleothrix aurantiaca JCM 19913.</title>
        <authorList>
            <person name="Hemp J."/>
        </authorList>
    </citation>
    <scope>NUCLEOTIDE SEQUENCE [LARGE SCALE GENOMIC DNA]</scope>
    <source>
        <strain evidence="1 2">COM-B</strain>
    </source>
</reference>
<dbReference type="AlphaFoldDB" id="A0A0P9DDE4"/>
<proteinExistence type="predicted"/>
<keyword evidence="2" id="KW-1185">Reference proteome</keyword>
<dbReference type="EMBL" id="LJCR01003034">
    <property type="protein sequence ID" value="KPV48002.1"/>
    <property type="molecule type" value="Genomic_DNA"/>
</dbReference>
<evidence type="ECO:0000313" key="2">
    <source>
        <dbReference type="Proteomes" id="UP000050509"/>
    </source>
</evidence>
<dbReference type="Proteomes" id="UP000050509">
    <property type="component" value="Unassembled WGS sequence"/>
</dbReference>
<protein>
    <submittedName>
        <fullName evidence="1">Uncharacterized protein</fullName>
    </submittedName>
</protein>
<accession>A0A0P9DDE4</accession>
<feature type="non-terminal residue" evidence="1">
    <location>
        <position position="1"/>
    </location>
</feature>
<name>A0A0P9DDE4_9CHLR</name>
<evidence type="ECO:0000313" key="1">
    <source>
        <dbReference type="EMBL" id="KPV48002.1"/>
    </source>
</evidence>